<protein>
    <submittedName>
        <fullName evidence="1">Uncharacterized protein</fullName>
    </submittedName>
</protein>
<gene>
    <name evidence="1" type="ORF">METZ01_LOCUS6712</name>
</gene>
<evidence type="ECO:0000313" key="1">
    <source>
        <dbReference type="EMBL" id="SUZ53858.1"/>
    </source>
</evidence>
<organism evidence="1">
    <name type="scientific">marine metagenome</name>
    <dbReference type="NCBI Taxonomy" id="408172"/>
    <lineage>
        <taxon>unclassified sequences</taxon>
        <taxon>metagenomes</taxon>
        <taxon>ecological metagenomes</taxon>
    </lineage>
</organism>
<dbReference type="AlphaFoldDB" id="A0A381NJ17"/>
<name>A0A381NJ17_9ZZZZ</name>
<sequence length="602" mass="68788">MFAKLSRISILAFSLFLLGSSQYQQQIRGDSFQGERIGILYVSHGGNETYGEKHLWDATMQIFSYDQNSPVYQQIIWNSDYWPQMLKFGNASKELGKYSFEYERIGGVDPYPESKRQTTAELSSILDDYENELGVDFIVDKMTWISSDPSELANPRMLFNPGIPDGDPLRYCGSDDPTWHLCDPDRYNVDGPIERMLKIGVNRIIMIDLTTAGARFSKTYDVYTTAKKVIHDYNKSQQTGVTIEWVNDPKELMLTSYPTEPKGWTRSSGSPKDNPIIDYNEYPNPVIGDLRLAQFQVDGIEAEFDDGIALENTGVLLVNHGIHSMNQVFDPKINDTLILNQNIKDLLLEKFPEMQSKNILGGWFGDMVRNELVKPGPPAFTQLERTREMRGENLGYILLHDTQNQRPQGDWKFRYWQALEQLRINGVQHIVVVFPQIMANSVLNLVEVPNQIAKEIGYRNWSKIDQLDFKTYPEVGHPFADYWGVWVEQTCKVSTDSKQKEPCCFNMGGCPNGQPYPPLRQAPLHVRRDDLDPSLAFDVSHFGHLGYDSESGMPSEMQPVQNQYIGTWSMWQVTDDHRAVAEFLADKIVEHLKAPTTHAGRQ</sequence>
<accession>A0A381NJ17</accession>
<reference evidence="1" key="1">
    <citation type="submission" date="2018-05" db="EMBL/GenBank/DDBJ databases">
        <authorList>
            <person name="Lanie J.A."/>
            <person name="Ng W.-L."/>
            <person name="Kazmierczak K.M."/>
            <person name="Andrzejewski T.M."/>
            <person name="Davidsen T.M."/>
            <person name="Wayne K.J."/>
            <person name="Tettelin H."/>
            <person name="Glass J.I."/>
            <person name="Rusch D."/>
            <person name="Podicherti R."/>
            <person name="Tsui H.-C.T."/>
            <person name="Winkler M.E."/>
        </authorList>
    </citation>
    <scope>NUCLEOTIDE SEQUENCE</scope>
</reference>
<dbReference type="EMBL" id="UINC01000354">
    <property type="protein sequence ID" value="SUZ53858.1"/>
    <property type="molecule type" value="Genomic_DNA"/>
</dbReference>
<proteinExistence type="predicted"/>